<dbReference type="SMART" id="SM00359">
    <property type="entry name" value="PUA"/>
    <property type="match status" value="1"/>
</dbReference>
<dbReference type="CDD" id="cd21155">
    <property type="entry name" value="PUA_MCTS-1-like"/>
    <property type="match status" value="1"/>
</dbReference>
<reference evidence="5" key="1">
    <citation type="submission" date="2021-01" db="EMBL/GenBank/DDBJ databases">
        <authorList>
            <person name="Corre E."/>
            <person name="Pelletier E."/>
            <person name="Niang G."/>
            <person name="Scheremetjew M."/>
            <person name="Finn R."/>
            <person name="Kale V."/>
            <person name="Holt S."/>
            <person name="Cochrane G."/>
            <person name="Meng A."/>
            <person name="Brown T."/>
            <person name="Cohen L."/>
        </authorList>
    </citation>
    <scope>NUCLEOTIDE SEQUENCE</scope>
    <source>
        <strain evidence="5">CCAP1064/1</strain>
    </source>
</reference>
<evidence type="ECO:0000256" key="2">
    <source>
        <dbReference type="ARBA" id="ARBA00022490"/>
    </source>
</evidence>
<dbReference type="InterPro" id="IPR048248">
    <property type="entry name" value="PUA_eIF2d-like"/>
</dbReference>
<evidence type="ECO:0000256" key="3">
    <source>
        <dbReference type="PIRNR" id="PIRNR005067"/>
    </source>
</evidence>
<dbReference type="PROSITE" id="PS50890">
    <property type="entry name" value="PUA"/>
    <property type="match status" value="1"/>
</dbReference>
<dbReference type="PIRSF" id="PIRSF005067">
    <property type="entry name" value="Tma_RNA-bind_prd"/>
    <property type="match status" value="1"/>
</dbReference>
<name>A0A7S0GID1_9STRA</name>
<dbReference type="GO" id="GO:0005737">
    <property type="term" value="C:cytoplasm"/>
    <property type="evidence" value="ECO:0007669"/>
    <property type="project" value="UniProtKB-SubCell"/>
</dbReference>
<dbReference type="NCBIfam" id="TIGR00451">
    <property type="entry name" value="unchar_dom_2"/>
    <property type="match status" value="1"/>
</dbReference>
<dbReference type="Gene3D" id="3.10.400.20">
    <property type="match status" value="1"/>
</dbReference>
<organism evidence="5">
    <name type="scientific">Proboscia inermis</name>
    <dbReference type="NCBI Taxonomy" id="420281"/>
    <lineage>
        <taxon>Eukaryota</taxon>
        <taxon>Sar</taxon>
        <taxon>Stramenopiles</taxon>
        <taxon>Ochrophyta</taxon>
        <taxon>Bacillariophyta</taxon>
        <taxon>Coscinodiscophyceae</taxon>
        <taxon>Rhizosoleniophycidae</taxon>
        <taxon>Rhizosoleniales</taxon>
        <taxon>Rhizosoleniaceae</taxon>
        <taxon>Proboscia</taxon>
    </lineage>
</organism>
<dbReference type="Pfam" id="PF17832">
    <property type="entry name" value="Pre-PUA"/>
    <property type="match status" value="1"/>
</dbReference>
<dbReference type="AlphaFoldDB" id="A0A7S0GID1"/>
<dbReference type="InterPro" id="IPR016437">
    <property type="entry name" value="MCT-1/Tma20"/>
</dbReference>
<dbReference type="SUPFAM" id="SSF88697">
    <property type="entry name" value="PUA domain-like"/>
    <property type="match status" value="1"/>
</dbReference>
<evidence type="ECO:0000313" key="5">
    <source>
        <dbReference type="EMBL" id="CAD8426095.1"/>
    </source>
</evidence>
<feature type="domain" description="PUA" evidence="4">
    <location>
        <begin position="94"/>
        <end position="173"/>
    </location>
</feature>
<dbReference type="GO" id="GO:0001731">
    <property type="term" value="P:formation of translation preinitiation complex"/>
    <property type="evidence" value="ECO:0007669"/>
    <property type="project" value="TreeGrafter"/>
</dbReference>
<dbReference type="CDD" id="cd11609">
    <property type="entry name" value="MCT1_N"/>
    <property type="match status" value="1"/>
</dbReference>
<dbReference type="InterPro" id="IPR041366">
    <property type="entry name" value="Pre-PUA"/>
</dbReference>
<evidence type="ECO:0000256" key="1">
    <source>
        <dbReference type="ARBA" id="ARBA00004496"/>
    </source>
</evidence>
<dbReference type="InterPro" id="IPR004521">
    <property type="entry name" value="Uncharacterised_CHP00451"/>
</dbReference>
<dbReference type="Pfam" id="PF26292">
    <property type="entry name" value="PUA_elF2D"/>
    <property type="match status" value="1"/>
</dbReference>
<keyword evidence="2 3" id="KW-0963">Cytoplasm</keyword>
<dbReference type="EMBL" id="HBEL01048101">
    <property type="protein sequence ID" value="CAD8426095.1"/>
    <property type="molecule type" value="Transcribed_RNA"/>
</dbReference>
<proteinExistence type="predicted"/>
<dbReference type="GO" id="GO:0003723">
    <property type="term" value="F:RNA binding"/>
    <property type="evidence" value="ECO:0007669"/>
    <property type="project" value="InterPro"/>
</dbReference>
<gene>
    <name evidence="5" type="ORF">PINE0816_LOCUS22255</name>
</gene>
<protein>
    <recommendedName>
        <fullName evidence="4">PUA domain-containing protein</fullName>
    </recommendedName>
</protein>
<comment type="subcellular location">
    <subcellularLocation>
        <location evidence="1 3">Cytoplasm</location>
    </subcellularLocation>
</comment>
<dbReference type="InterPro" id="IPR002478">
    <property type="entry name" value="PUA"/>
</dbReference>
<dbReference type="PANTHER" id="PTHR22798:SF0">
    <property type="entry name" value="MALIGNANT T-CELL-AMPLIFIED SEQUENCE 1"/>
    <property type="match status" value="1"/>
</dbReference>
<dbReference type="PANTHER" id="PTHR22798">
    <property type="entry name" value="MCT-1 PROTEIN"/>
    <property type="match status" value="1"/>
</dbReference>
<sequence length="183" mass="19910">MFKRFDPSDCSTSTQVKTSAQRAIKAQILESHPALNSDDIDEILPKKPPLMQYKSPGHVTIFCRDSEPIFFQHRDGPILPTLRFVHRYPHVGWTHAIVDKGAIPFILGGAHIMCVGLTSAGGSMPTDLEAGRGLVIMAEGKDSAIAVGSMKLSTHDVKNKNKGVGIDCAHFLGDDLFNTNEIS</sequence>
<evidence type="ECO:0000259" key="4">
    <source>
        <dbReference type="SMART" id="SM00359"/>
    </source>
</evidence>
<accession>A0A7S0GID1</accession>
<dbReference type="InterPro" id="IPR015947">
    <property type="entry name" value="PUA-like_sf"/>
</dbReference>